<proteinExistence type="predicted"/>
<dbReference type="InterPro" id="IPR016461">
    <property type="entry name" value="COMT-like"/>
</dbReference>
<sequence length="407" mass="45252">MASEIVELAGIISQSAGVLDQSLKKHGLCMPSFDVDSPVDIPHPSQATIDAQDKAMTACMELLDRLNGPLGCLCSRHSNSSLQVIFHFDVARHVPLDKEISYIDLSRACGVHHHDLKQVIRYAIAFHRFFAEKRKGYVSHSASSRRIVEDSLAHAGVAQFYEFTTSFSSLPDAISQFKGHEHHETVSFFQYISTRPDKAKLFSEAMKFFTGGNVDASPEFLSKGYPWRSLPMGAVVVDVGGSEGNMGRLISLENPLIQVIVEDIPSVIANAEAAAITGYSNVQFKAHDFFSPQPVVADVYLFRWVMHDWSDDNVVKILRQLIPALKNGAKVVVNESLCPENGSVPLATERYIRHIDMSMLALNNSRLRDVEEWNDLFQQADPRFGAVKCWNPPDAALAIMEVVWEGH</sequence>
<protein>
    <submittedName>
        <fullName evidence="5">S-adenosyl-L-methionine-dependent methyltransferase</fullName>
    </submittedName>
</protein>
<dbReference type="EMBL" id="KZ825856">
    <property type="protein sequence ID" value="PYH95247.1"/>
    <property type="molecule type" value="Genomic_DNA"/>
</dbReference>
<evidence type="ECO:0000313" key="5">
    <source>
        <dbReference type="EMBL" id="PYH95247.1"/>
    </source>
</evidence>
<dbReference type="GO" id="GO:0044550">
    <property type="term" value="P:secondary metabolite biosynthetic process"/>
    <property type="evidence" value="ECO:0007669"/>
    <property type="project" value="UniProtKB-ARBA"/>
</dbReference>
<organism evidence="5 6">
    <name type="scientific">Aspergillus ellipticus CBS 707.79</name>
    <dbReference type="NCBI Taxonomy" id="1448320"/>
    <lineage>
        <taxon>Eukaryota</taxon>
        <taxon>Fungi</taxon>
        <taxon>Dikarya</taxon>
        <taxon>Ascomycota</taxon>
        <taxon>Pezizomycotina</taxon>
        <taxon>Eurotiomycetes</taxon>
        <taxon>Eurotiomycetidae</taxon>
        <taxon>Eurotiales</taxon>
        <taxon>Aspergillaceae</taxon>
        <taxon>Aspergillus</taxon>
        <taxon>Aspergillus subgen. Circumdati</taxon>
    </lineage>
</organism>
<dbReference type="CDD" id="cd02440">
    <property type="entry name" value="AdoMet_MTases"/>
    <property type="match status" value="1"/>
</dbReference>
<dbReference type="AlphaFoldDB" id="A0A319DMD0"/>
<dbReference type="VEuPathDB" id="FungiDB:BO71DRAFT_323581"/>
<dbReference type="PROSITE" id="PS51683">
    <property type="entry name" value="SAM_OMT_II"/>
    <property type="match status" value="1"/>
</dbReference>
<dbReference type="Gene3D" id="3.40.50.150">
    <property type="entry name" value="Vaccinia Virus protein VP39"/>
    <property type="match status" value="1"/>
</dbReference>
<name>A0A319DMD0_9EURO</name>
<evidence type="ECO:0000259" key="4">
    <source>
        <dbReference type="Pfam" id="PF00891"/>
    </source>
</evidence>
<keyword evidence="6" id="KW-1185">Reference proteome</keyword>
<dbReference type="PANTHER" id="PTHR43712:SF12">
    <property type="entry name" value="STERIGMATOCYSTIN 8-O-METHYLTRANSFERASE"/>
    <property type="match status" value="1"/>
</dbReference>
<keyword evidence="2 5" id="KW-0808">Transferase</keyword>
<dbReference type="STRING" id="1448320.A0A319DMD0"/>
<accession>A0A319DMD0</accession>
<evidence type="ECO:0000256" key="2">
    <source>
        <dbReference type="ARBA" id="ARBA00022679"/>
    </source>
</evidence>
<evidence type="ECO:0000313" key="6">
    <source>
        <dbReference type="Proteomes" id="UP000247810"/>
    </source>
</evidence>
<gene>
    <name evidence="5" type="ORF">BO71DRAFT_323581</name>
</gene>
<dbReference type="InterPro" id="IPR029063">
    <property type="entry name" value="SAM-dependent_MTases_sf"/>
</dbReference>
<dbReference type="GO" id="GO:0032259">
    <property type="term" value="P:methylation"/>
    <property type="evidence" value="ECO:0007669"/>
    <property type="project" value="UniProtKB-KW"/>
</dbReference>
<dbReference type="PANTHER" id="PTHR43712">
    <property type="entry name" value="PUTATIVE (AFU_ORTHOLOGUE AFUA_4G14580)-RELATED"/>
    <property type="match status" value="1"/>
</dbReference>
<dbReference type="Pfam" id="PF00891">
    <property type="entry name" value="Methyltransf_2"/>
    <property type="match status" value="1"/>
</dbReference>
<dbReference type="GO" id="GO:0008171">
    <property type="term" value="F:O-methyltransferase activity"/>
    <property type="evidence" value="ECO:0007669"/>
    <property type="project" value="InterPro"/>
</dbReference>
<keyword evidence="1 5" id="KW-0489">Methyltransferase</keyword>
<keyword evidence="3" id="KW-0949">S-adenosyl-L-methionine</keyword>
<reference evidence="5 6" key="1">
    <citation type="submission" date="2018-02" db="EMBL/GenBank/DDBJ databases">
        <title>The genomes of Aspergillus section Nigri reveals drivers in fungal speciation.</title>
        <authorList>
            <consortium name="DOE Joint Genome Institute"/>
            <person name="Vesth T.C."/>
            <person name="Nybo J."/>
            <person name="Theobald S."/>
            <person name="Brandl J."/>
            <person name="Frisvad J.C."/>
            <person name="Nielsen K.F."/>
            <person name="Lyhne E.K."/>
            <person name="Kogle M.E."/>
            <person name="Kuo A."/>
            <person name="Riley R."/>
            <person name="Clum A."/>
            <person name="Nolan M."/>
            <person name="Lipzen A."/>
            <person name="Salamov A."/>
            <person name="Henrissat B."/>
            <person name="Wiebenga A."/>
            <person name="De vries R.P."/>
            <person name="Grigoriev I.V."/>
            <person name="Mortensen U.H."/>
            <person name="Andersen M.R."/>
            <person name="Baker S.E."/>
        </authorList>
    </citation>
    <scope>NUCLEOTIDE SEQUENCE [LARGE SCALE GENOMIC DNA]</scope>
    <source>
        <strain evidence="5 6">CBS 707.79</strain>
    </source>
</reference>
<dbReference type="SUPFAM" id="SSF53335">
    <property type="entry name" value="S-adenosyl-L-methionine-dependent methyltransferases"/>
    <property type="match status" value="1"/>
</dbReference>
<dbReference type="OrthoDB" id="1606438at2759"/>
<evidence type="ECO:0000256" key="1">
    <source>
        <dbReference type="ARBA" id="ARBA00022603"/>
    </source>
</evidence>
<dbReference type="Proteomes" id="UP000247810">
    <property type="component" value="Unassembled WGS sequence"/>
</dbReference>
<evidence type="ECO:0000256" key="3">
    <source>
        <dbReference type="ARBA" id="ARBA00022691"/>
    </source>
</evidence>
<feature type="domain" description="O-methyltransferase C-terminal" evidence="4">
    <location>
        <begin position="168"/>
        <end position="380"/>
    </location>
</feature>
<dbReference type="InterPro" id="IPR001077">
    <property type="entry name" value="COMT_C"/>
</dbReference>